<evidence type="ECO:0000313" key="3">
    <source>
        <dbReference type="EMBL" id="GIQ70186.1"/>
    </source>
</evidence>
<evidence type="ECO:0000256" key="1">
    <source>
        <dbReference type="SAM" id="MobiDB-lite"/>
    </source>
</evidence>
<evidence type="ECO:0000313" key="4">
    <source>
        <dbReference type="Proteomes" id="UP000677918"/>
    </source>
</evidence>
<accession>A0A8J4H5Z7</accession>
<dbReference type="PROSITE" id="PS51257">
    <property type="entry name" value="PROKAR_LIPOPROTEIN"/>
    <property type="match status" value="1"/>
</dbReference>
<proteinExistence type="predicted"/>
<evidence type="ECO:0000256" key="2">
    <source>
        <dbReference type="SAM" id="SignalP"/>
    </source>
</evidence>
<feature type="chain" id="PRO_5035217632" evidence="2">
    <location>
        <begin position="23"/>
        <end position="58"/>
    </location>
</feature>
<feature type="region of interest" description="Disordered" evidence="1">
    <location>
        <begin position="29"/>
        <end position="58"/>
    </location>
</feature>
<feature type="signal peptide" evidence="2">
    <location>
        <begin position="1"/>
        <end position="22"/>
    </location>
</feature>
<name>A0A8J4H5Z7_9BACL</name>
<sequence length="58" mass="5865">MKKANMIARTGAAIAIAVMVLAAAGCGGEADPVIDDGPTPQNQEQIPDDGLMDPSMVP</sequence>
<protein>
    <submittedName>
        <fullName evidence="3">Uncharacterized protein</fullName>
    </submittedName>
</protein>
<gene>
    <name evidence="3" type="ORF">XYCOK13_30100</name>
</gene>
<dbReference type="Proteomes" id="UP000677918">
    <property type="component" value="Unassembled WGS sequence"/>
</dbReference>
<keyword evidence="4" id="KW-1185">Reference proteome</keyword>
<reference evidence="3" key="1">
    <citation type="submission" date="2021-04" db="EMBL/GenBank/DDBJ databases">
        <title>Draft genome sequence of Xylanibacillus composti strain K13.</title>
        <authorList>
            <person name="Uke A."/>
            <person name="Chhe C."/>
            <person name="Baramee S."/>
            <person name="Kosugi A."/>
        </authorList>
    </citation>
    <scope>NUCLEOTIDE SEQUENCE</scope>
    <source>
        <strain evidence="3">K13</strain>
    </source>
</reference>
<organism evidence="3 4">
    <name type="scientific">Xylanibacillus composti</name>
    <dbReference type="NCBI Taxonomy" id="1572762"/>
    <lineage>
        <taxon>Bacteria</taxon>
        <taxon>Bacillati</taxon>
        <taxon>Bacillota</taxon>
        <taxon>Bacilli</taxon>
        <taxon>Bacillales</taxon>
        <taxon>Paenibacillaceae</taxon>
        <taxon>Xylanibacillus</taxon>
    </lineage>
</organism>
<comment type="caution">
    <text evidence="3">The sequence shown here is derived from an EMBL/GenBank/DDBJ whole genome shotgun (WGS) entry which is preliminary data.</text>
</comment>
<dbReference type="RefSeq" id="WP_213412950.1">
    <property type="nucleotide sequence ID" value="NZ_BOVK01000041.1"/>
</dbReference>
<dbReference type="AlphaFoldDB" id="A0A8J4H5Z7"/>
<dbReference type="EMBL" id="BOVK01000041">
    <property type="protein sequence ID" value="GIQ70186.1"/>
    <property type="molecule type" value="Genomic_DNA"/>
</dbReference>
<keyword evidence="2" id="KW-0732">Signal</keyword>